<keyword evidence="3 11" id="KW-0812">Transmembrane</keyword>
<dbReference type="EMBL" id="LN483345">
    <property type="protein sequence ID" value="CDZ98593.1"/>
    <property type="molecule type" value="Genomic_DNA"/>
</dbReference>
<dbReference type="PANTHER" id="PTHR31068:SF0">
    <property type="entry name" value="MITOCHONDRIAL DISTRIBUTION AND MORPHOLOGY PROTEIN 31"/>
    <property type="match status" value="1"/>
</dbReference>
<evidence type="ECO:0000256" key="5">
    <source>
        <dbReference type="ARBA" id="ARBA00022946"/>
    </source>
</evidence>
<evidence type="ECO:0000256" key="10">
    <source>
        <dbReference type="SAM" id="MobiDB-lite"/>
    </source>
</evidence>
<keyword evidence="5" id="KW-0809">Transit peptide</keyword>
<dbReference type="GO" id="GO:0007005">
    <property type="term" value="P:mitochondrion organization"/>
    <property type="evidence" value="ECO:0007669"/>
    <property type="project" value="InterPro"/>
</dbReference>
<evidence type="ECO:0000256" key="4">
    <source>
        <dbReference type="ARBA" id="ARBA00022792"/>
    </source>
</evidence>
<accession>A0A0F7SLL2</accession>
<evidence type="ECO:0000256" key="11">
    <source>
        <dbReference type="SAM" id="Phobius"/>
    </source>
</evidence>
<dbReference type="Pfam" id="PF08118">
    <property type="entry name" value="MDM31_MDM32"/>
    <property type="match status" value="1"/>
</dbReference>
<evidence type="ECO:0000313" key="12">
    <source>
        <dbReference type="EMBL" id="CDZ98593.1"/>
    </source>
</evidence>
<evidence type="ECO:0000256" key="8">
    <source>
        <dbReference type="ARBA" id="ARBA00023136"/>
    </source>
</evidence>
<feature type="compositionally biased region" description="Low complexity" evidence="10">
    <location>
        <begin position="76"/>
        <end position="90"/>
    </location>
</feature>
<keyword evidence="7" id="KW-0496">Mitochondrion</keyword>
<dbReference type="GO" id="GO:0005743">
    <property type="term" value="C:mitochondrial inner membrane"/>
    <property type="evidence" value="ECO:0007669"/>
    <property type="project" value="UniProtKB-SubCell"/>
</dbReference>
<dbReference type="InterPro" id="IPR012571">
    <property type="entry name" value="Mdm31/Mdm32"/>
</dbReference>
<dbReference type="PANTHER" id="PTHR31068">
    <property type="entry name" value="MITOCHONDRIAL DISTRIBUTION AND MORPHOLOGY PROTEIN 31"/>
    <property type="match status" value="1"/>
</dbReference>
<evidence type="ECO:0000256" key="9">
    <source>
        <dbReference type="ARBA" id="ARBA00025191"/>
    </source>
</evidence>
<reference evidence="12" key="1">
    <citation type="submission" date="2014-08" db="EMBL/GenBank/DDBJ databases">
        <authorList>
            <person name="Sharma Rahul"/>
            <person name="Thines Marco"/>
        </authorList>
    </citation>
    <scope>NUCLEOTIDE SEQUENCE</scope>
</reference>
<feature type="transmembrane region" description="Helical" evidence="11">
    <location>
        <begin position="228"/>
        <end position="253"/>
    </location>
</feature>
<sequence>MSVSRRTLDRSSRRLLSSASFERYAIVQTFFHVQRRSAPLVLGTSRSLGRSSRPPSSFLFSQLSYRSFSHSLFRSAAVPPTPSSRSPPSVDGSLSDGRGTFGHSHPPASSSQPPEPPPDDPASVPSSSSSSSTFSLPSSSSSQSSSPPSTSPSPSSASPSPYSHEALIQTYPPSLRRLASLLPESQSRPSKHDLLKLSTNWFERLRIRWKWLTIRGFRKFNADEWSALVSWILVGHLGWLVLGTTTFVGMVLWTANSLDLQDYIARALSDYFTQGSGITVVFESALVPNLLKSTITLRNVYISRRPLTSPSYSSIPQVLRDVSSDGDPSLIAPDPDPLPSASSVSLDEKEEKNEEEEEDTNYTMFDVNVDQIDVELSFVSWLNGEGLVKRALVKGVRGVFDRRNVVWDPSDPWIPSEWRHPTQPGDGSFNLSSFQVEDLLCTVYQPGGFRPFNVSIFKAELGRFRKKWLFYDVLSADSITGQYDNCLFSLHKPQRIGKTVGEDLKEGRWQRMARLRIDGLPIDHLQGSSSSGPLAWITSGKLDGVMDVKFPRHPDDEVDFTSVLTEIIGNVNEIASGNSPHSSSWAADQRLVINPGQRPLGKPALVAPGPGSSPTKEPTRDAHTGANDKQGSENQEERRVVVVDVDLRFRDLKAAVPYMPSELSYVNAALIRPIVAFINANRTLLPIQCQVISDLSEFDGSWTPFETGLLDATSNQVYAALAHHVTSQQANQQRMRSVGVWTLQMTAEAVVSAVRAVLLQRQSLGLSEMNLDLDPPF</sequence>
<feature type="compositionally biased region" description="Low complexity" evidence="10">
    <location>
        <begin position="329"/>
        <end position="345"/>
    </location>
</feature>
<feature type="compositionally biased region" description="Low complexity" evidence="10">
    <location>
        <begin position="121"/>
        <end position="163"/>
    </location>
</feature>
<protein>
    <submittedName>
        <fullName evidence="12">Mitochondrial distribution and morphology protein family 31/32, fungi</fullName>
    </submittedName>
</protein>
<evidence type="ECO:0000256" key="3">
    <source>
        <dbReference type="ARBA" id="ARBA00022692"/>
    </source>
</evidence>
<keyword evidence="8 11" id="KW-0472">Membrane</keyword>
<comment type="subcellular location">
    <subcellularLocation>
        <location evidence="1">Mitochondrion inner membrane</location>
    </subcellularLocation>
</comment>
<keyword evidence="6 11" id="KW-1133">Transmembrane helix</keyword>
<comment type="similarity">
    <text evidence="2">Belongs to the MDM31/MDM32 family.</text>
</comment>
<evidence type="ECO:0000256" key="1">
    <source>
        <dbReference type="ARBA" id="ARBA00004273"/>
    </source>
</evidence>
<evidence type="ECO:0000256" key="2">
    <source>
        <dbReference type="ARBA" id="ARBA00005687"/>
    </source>
</evidence>
<comment type="function">
    <text evidence="9">Involved in the organization of the mitochondrial membranes and the global structure of the mitochondria. Also required for mitochondrial distribution and mobility as well as for the maintenance of mitochondrial DNA nucleoids structures.</text>
</comment>
<evidence type="ECO:0000256" key="6">
    <source>
        <dbReference type="ARBA" id="ARBA00022989"/>
    </source>
</evidence>
<feature type="region of interest" description="Disordered" evidence="10">
    <location>
        <begin position="329"/>
        <end position="360"/>
    </location>
</feature>
<dbReference type="GO" id="GO:0000001">
    <property type="term" value="P:mitochondrion inheritance"/>
    <property type="evidence" value="ECO:0007669"/>
    <property type="project" value="InterPro"/>
</dbReference>
<dbReference type="AlphaFoldDB" id="A0A0F7SLL2"/>
<organism evidence="12">
    <name type="scientific">Phaffia rhodozyma</name>
    <name type="common">Yeast</name>
    <name type="synonym">Xanthophyllomyces dendrorhous</name>
    <dbReference type="NCBI Taxonomy" id="264483"/>
    <lineage>
        <taxon>Eukaryota</taxon>
        <taxon>Fungi</taxon>
        <taxon>Dikarya</taxon>
        <taxon>Basidiomycota</taxon>
        <taxon>Agaricomycotina</taxon>
        <taxon>Tremellomycetes</taxon>
        <taxon>Cystofilobasidiales</taxon>
        <taxon>Mrakiaceae</taxon>
        <taxon>Phaffia</taxon>
    </lineage>
</organism>
<proteinExistence type="inferred from homology"/>
<name>A0A0F7SLL2_PHARH</name>
<feature type="region of interest" description="Disordered" evidence="10">
    <location>
        <begin position="597"/>
        <end position="637"/>
    </location>
</feature>
<evidence type="ECO:0000256" key="7">
    <source>
        <dbReference type="ARBA" id="ARBA00023128"/>
    </source>
</evidence>
<feature type="region of interest" description="Disordered" evidence="10">
    <location>
        <begin position="76"/>
        <end position="163"/>
    </location>
</feature>
<keyword evidence="4" id="KW-0999">Mitochondrion inner membrane</keyword>